<dbReference type="SUPFAM" id="SSF56112">
    <property type="entry name" value="Protein kinase-like (PK-like)"/>
    <property type="match status" value="1"/>
</dbReference>
<dbReference type="CDD" id="cd14014">
    <property type="entry name" value="STKc_PknB_like"/>
    <property type="match status" value="1"/>
</dbReference>
<gene>
    <name evidence="9" type="ORF">ACFOZ4_20530</name>
</gene>
<name>A0ABV8LPQ0_9ACTN</name>
<dbReference type="InterPro" id="IPR011009">
    <property type="entry name" value="Kinase-like_dom_sf"/>
</dbReference>
<keyword evidence="6" id="KW-0067">ATP-binding</keyword>
<evidence type="ECO:0000256" key="7">
    <source>
        <dbReference type="SAM" id="MobiDB-lite"/>
    </source>
</evidence>
<proteinExistence type="predicted"/>
<dbReference type="GO" id="GO:0016301">
    <property type="term" value="F:kinase activity"/>
    <property type="evidence" value="ECO:0007669"/>
    <property type="project" value="UniProtKB-KW"/>
</dbReference>
<evidence type="ECO:0000256" key="3">
    <source>
        <dbReference type="ARBA" id="ARBA00022679"/>
    </source>
</evidence>
<dbReference type="EC" id="2.7.11.1" evidence="1"/>
<dbReference type="Gene3D" id="3.30.200.20">
    <property type="entry name" value="Phosphorylase Kinase, domain 1"/>
    <property type="match status" value="1"/>
</dbReference>
<dbReference type="InterPro" id="IPR008271">
    <property type="entry name" value="Ser/Thr_kinase_AS"/>
</dbReference>
<keyword evidence="10" id="KW-1185">Reference proteome</keyword>
<evidence type="ECO:0000259" key="8">
    <source>
        <dbReference type="PROSITE" id="PS50011"/>
    </source>
</evidence>
<dbReference type="RefSeq" id="WP_253752008.1">
    <property type="nucleotide sequence ID" value="NZ_JAMZDZ010000001.1"/>
</dbReference>
<dbReference type="InterPro" id="IPR000719">
    <property type="entry name" value="Prot_kinase_dom"/>
</dbReference>
<dbReference type="Proteomes" id="UP001595816">
    <property type="component" value="Unassembled WGS sequence"/>
</dbReference>
<feature type="region of interest" description="Disordered" evidence="7">
    <location>
        <begin position="343"/>
        <end position="432"/>
    </location>
</feature>
<dbReference type="PANTHER" id="PTHR43289:SF6">
    <property type="entry name" value="SERINE_THREONINE-PROTEIN KINASE NEKL-3"/>
    <property type="match status" value="1"/>
</dbReference>
<dbReference type="PANTHER" id="PTHR43289">
    <property type="entry name" value="MITOGEN-ACTIVATED PROTEIN KINASE KINASE KINASE 20-RELATED"/>
    <property type="match status" value="1"/>
</dbReference>
<sequence length="432" mass="43999">MLTAGDAVENRYRLVRKLASGGMSDVWVATDETLARQVAVKVIVPRLLAQPGFGERFAAEARTLAALHHPGIVAVYDYGEADVPDGRIAYLVMELVRGEPLSRRLEAGQPLDPGQTMRIVAQAAEALEAAHQAGVVHRDVKPANLLLTADGEVILVDFGVASSAGSAELTQPGTVLGTAAYMAPEQATRKPLTGAADVYALGAVAYHCLTGHLPFSGPDAVSVALSQVRDQPPPLPESIPAPVREVVERAMEKDPAARYASAAALAAAAQTARKPSPGVTATATMPTANFAARAAVPTYEPVYDPIDDPTGLPPKGRKRWALTVGGIAAVGVAALALAAGQLGDDPPGTPSPTTYPTANARSSVGGSAPARATNVTQATTGAARTTTAPRTTAASPTPKATTAAPPSPTSAPTTEPATRPSSAASPAPSNAP</sequence>
<evidence type="ECO:0000256" key="1">
    <source>
        <dbReference type="ARBA" id="ARBA00012513"/>
    </source>
</evidence>
<evidence type="ECO:0000256" key="2">
    <source>
        <dbReference type="ARBA" id="ARBA00022527"/>
    </source>
</evidence>
<keyword evidence="2" id="KW-0723">Serine/threonine-protein kinase</keyword>
<dbReference type="Gene3D" id="1.10.510.10">
    <property type="entry name" value="Transferase(Phosphotransferase) domain 1"/>
    <property type="match status" value="1"/>
</dbReference>
<comment type="caution">
    <text evidence="9">The sequence shown here is derived from an EMBL/GenBank/DDBJ whole genome shotgun (WGS) entry which is preliminary data.</text>
</comment>
<evidence type="ECO:0000313" key="10">
    <source>
        <dbReference type="Proteomes" id="UP001595816"/>
    </source>
</evidence>
<organism evidence="9 10">
    <name type="scientific">Hamadaea flava</name>
    <dbReference type="NCBI Taxonomy" id="1742688"/>
    <lineage>
        <taxon>Bacteria</taxon>
        <taxon>Bacillati</taxon>
        <taxon>Actinomycetota</taxon>
        <taxon>Actinomycetes</taxon>
        <taxon>Micromonosporales</taxon>
        <taxon>Micromonosporaceae</taxon>
        <taxon>Hamadaea</taxon>
    </lineage>
</organism>
<dbReference type="PROSITE" id="PS50011">
    <property type="entry name" value="PROTEIN_KINASE_DOM"/>
    <property type="match status" value="1"/>
</dbReference>
<evidence type="ECO:0000313" key="9">
    <source>
        <dbReference type="EMBL" id="MFC4133005.1"/>
    </source>
</evidence>
<protein>
    <recommendedName>
        <fullName evidence="1">non-specific serine/threonine protein kinase</fullName>
        <ecNumber evidence="1">2.7.11.1</ecNumber>
    </recommendedName>
</protein>
<evidence type="ECO:0000256" key="5">
    <source>
        <dbReference type="ARBA" id="ARBA00022777"/>
    </source>
</evidence>
<feature type="compositionally biased region" description="Low complexity" evidence="7">
    <location>
        <begin position="376"/>
        <end position="432"/>
    </location>
</feature>
<keyword evidence="4" id="KW-0547">Nucleotide-binding</keyword>
<dbReference type="SMART" id="SM00220">
    <property type="entry name" value="S_TKc"/>
    <property type="match status" value="1"/>
</dbReference>
<keyword evidence="5 9" id="KW-0418">Kinase</keyword>
<dbReference type="EMBL" id="JBHSAY010000009">
    <property type="protein sequence ID" value="MFC4133005.1"/>
    <property type="molecule type" value="Genomic_DNA"/>
</dbReference>
<feature type="domain" description="Protein kinase" evidence="8">
    <location>
        <begin position="12"/>
        <end position="279"/>
    </location>
</feature>
<dbReference type="Pfam" id="PF00069">
    <property type="entry name" value="Pkinase"/>
    <property type="match status" value="1"/>
</dbReference>
<reference evidence="10" key="1">
    <citation type="journal article" date="2019" name="Int. J. Syst. Evol. Microbiol.">
        <title>The Global Catalogue of Microorganisms (GCM) 10K type strain sequencing project: providing services to taxonomists for standard genome sequencing and annotation.</title>
        <authorList>
            <consortium name="The Broad Institute Genomics Platform"/>
            <consortium name="The Broad Institute Genome Sequencing Center for Infectious Disease"/>
            <person name="Wu L."/>
            <person name="Ma J."/>
        </authorList>
    </citation>
    <scope>NUCLEOTIDE SEQUENCE [LARGE SCALE GENOMIC DNA]</scope>
    <source>
        <strain evidence="10">CGMCC 4.7289</strain>
    </source>
</reference>
<evidence type="ECO:0000256" key="6">
    <source>
        <dbReference type="ARBA" id="ARBA00022840"/>
    </source>
</evidence>
<accession>A0ABV8LPQ0</accession>
<evidence type="ECO:0000256" key="4">
    <source>
        <dbReference type="ARBA" id="ARBA00022741"/>
    </source>
</evidence>
<keyword evidence="3" id="KW-0808">Transferase</keyword>
<dbReference type="PROSITE" id="PS00108">
    <property type="entry name" value="PROTEIN_KINASE_ST"/>
    <property type="match status" value="1"/>
</dbReference>